<evidence type="ECO:0000313" key="3">
    <source>
        <dbReference type="Proteomes" id="UP000295135"/>
    </source>
</evidence>
<feature type="domain" description="Glycosyltransferase 2-like" evidence="1">
    <location>
        <begin position="5"/>
        <end position="133"/>
    </location>
</feature>
<evidence type="ECO:0000259" key="1">
    <source>
        <dbReference type="Pfam" id="PF00535"/>
    </source>
</evidence>
<sequence length="248" mass="28538">MALVSIITPAYKAADFVGEAIRSVQAQGFMDWEMLIVDDGSPDQTAAVVRGYCEKDSRVKLIRQKNSGPAMARQAALEAAQGRYIAFLDSDDCWLPEKLSRQLEFMHQAGAALSYTRFRRMSHDGNTVGHLIEIPDRIDYRGLLCNTVIATSTVIVDRQQTGPFRMTKTYYDDFALWLELLRRGHVACGLQQDLMRYRVLDQSVSRNKGKSAKMVWRIYRDVERLSMFDAAWCFANYAYNAWRKYREF</sequence>
<gene>
    <name evidence="2" type="ORF">EDC61_105138</name>
</gene>
<dbReference type="EMBL" id="SLZY01000005">
    <property type="protein sequence ID" value="TCS72483.1"/>
    <property type="molecule type" value="Genomic_DNA"/>
</dbReference>
<dbReference type="SUPFAM" id="SSF53448">
    <property type="entry name" value="Nucleotide-diphospho-sugar transferases"/>
    <property type="match status" value="1"/>
</dbReference>
<dbReference type="Pfam" id="PF00535">
    <property type="entry name" value="Glycos_transf_2"/>
    <property type="match status" value="1"/>
</dbReference>
<dbReference type="AlphaFoldDB" id="A0A4R3JYW6"/>
<organism evidence="2 3">
    <name type="scientific">Sulfuritortus calidifontis</name>
    <dbReference type="NCBI Taxonomy" id="1914471"/>
    <lineage>
        <taxon>Bacteria</taxon>
        <taxon>Pseudomonadati</taxon>
        <taxon>Pseudomonadota</taxon>
        <taxon>Betaproteobacteria</taxon>
        <taxon>Nitrosomonadales</taxon>
        <taxon>Thiobacillaceae</taxon>
        <taxon>Sulfuritortus</taxon>
    </lineage>
</organism>
<dbReference type="Gene3D" id="3.90.550.10">
    <property type="entry name" value="Spore Coat Polysaccharide Biosynthesis Protein SpsA, Chain A"/>
    <property type="match status" value="1"/>
</dbReference>
<reference evidence="2 3" key="1">
    <citation type="submission" date="2019-03" db="EMBL/GenBank/DDBJ databases">
        <title>Genomic Encyclopedia of Type Strains, Phase IV (KMG-IV): sequencing the most valuable type-strain genomes for metagenomic binning, comparative biology and taxonomic classification.</title>
        <authorList>
            <person name="Goeker M."/>
        </authorList>
    </citation>
    <scope>NUCLEOTIDE SEQUENCE [LARGE SCALE GENOMIC DNA]</scope>
    <source>
        <strain evidence="2 3">DSM 103923</strain>
    </source>
</reference>
<proteinExistence type="predicted"/>
<comment type="caution">
    <text evidence="2">The sequence shown here is derived from an EMBL/GenBank/DDBJ whole genome shotgun (WGS) entry which is preliminary data.</text>
</comment>
<dbReference type="CDD" id="cd00761">
    <property type="entry name" value="Glyco_tranf_GTA_type"/>
    <property type="match status" value="1"/>
</dbReference>
<evidence type="ECO:0000313" key="2">
    <source>
        <dbReference type="EMBL" id="TCS72483.1"/>
    </source>
</evidence>
<dbReference type="OrthoDB" id="433681at2"/>
<dbReference type="PANTHER" id="PTHR22916">
    <property type="entry name" value="GLYCOSYLTRANSFERASE"/>
    <property type="match status" value="1"/>
</dbReference>
<accession>A0A4R3JYW6</accession>
<dbReference type="RefSeq" id="WP_126463540.1">
    <property type="nucleotide sequence ID" value="NZ_AP018721.1"/>
</dbReference>
<protein>
    <submittedName>
        <fullName evidence="2">Teichuronic acid biosynthesis glycosyltransferase TuaG</fullName>
    </submittedName>
</protein>
<dbReference type="GO" id="GO:0016758">
    <property type="term" value="F:hexosyltransferase activity"/>
    <property type="evidence" value="ECO:0007669"/>
    <property type="project" value="UniProtKB-ARBA"/>
</dbReference>
<keyword evidence="3" id="KW-1185">Reference proteome</keyword>
<dbReference type="FunFam" id="3.90.550.10:FF:000130">
    <property type="entry name" value="Family 2 glycosyl transferase"/>
    <property type="match status" value="1"/>
</dbReference>
<keyword evidence="2" id="KW-0808">Transferase</keyword>
<dbReference type="Proteomes" id="UP000295135">
    <property type="component" value="Unassembled WGS sequence"/>
</dbReference>
<dbReference type="InterPro" id="IPR001173">
    <property type="entry name" value="Glyco_trans_2-like"/>
</dbReference>
<dbReference type="PANTHER" id="PTHR22916:SF3">
    <property type="entry name" value="UDP-GLCNAC:BETAGAL BETA-1,3-N-ACETYLGLUCOSAMINYLTRANSFERASE-LIKE PROTEIN 1"/>
    <property type="match status" value="1"/>
</dbReference>
<name>A0A4R3JYW6_9PROT</name>
<dbReference type="InterPro" id="IPR029044">
    <property type="entry name" value="Nucleotide-diphossugar_trans"/>
</dbReference>